<feature type="compositionally biased region" description="Acidic residues" evidence="16">
    <location>
        <begin position="880"/>
        <end position="890"/>
    </location>
</feature>
<dbReference type="InterPro" id="IPR013257">
    <property type="entry name" value="SRI"/>
</dbReference>
<feature type="domain" description="SET" evidence="17">
    <location>
        <begin position="291"/>
        <end position="408"/>
    </location>
</feature>
<feature type="compositionally biased region" description="Basic and acidic residues" evidence="16">
    <location>
        <begin position="857"/>
        <end position="872"/>
    </location>
</feature>
<gene>
    <name evidence="20" type="ORF">BDN71DRAFT_1444902</name>
</gene>
<evidence type="ECO:0000313" key="20">
    <source>
        <dbReference type="EMBL" id="KAF9497415.1"/>
    </source>
</evidence>
<evidence type="ECO:0000256" key="1">
    <source>
        <dbReference type="ARBA" id="ARBA00004123"/>
    </source>
</evidence>
<evidence type="ECO:0000256" key="15">
    <source>
        <dbReference type="SAM" id="Coils"/>
    </source>
</evidence>
<evidence type="ECO:0000256" key="9">
    <source>
        <dbReference type="ARBA" id="ARBA00022691"/>
    </source>
</evidence>
<dbReference type="PANTHER" id="PTHR22884">
    <property type="entry name" value="SET DOMAIN PROTEINS"/>
    <property type="match status" value="1"/>
</dbReference>
<feature type="region of interest" description="Disordered" evidence="16">
    <location>
        <begin position="832"/>
        <end position="954"/>
    </location>
</feature>
<dbReference type="EC" id="2.1.1.359" evidence="3"/>
<evidence type="ECO:0000259" key="17">
    <source>
        <dbReference type="PROSITE" id="PS50280"/>
    </source>
</evidence>
<dbReference type="GO" id="GO:0005634">
    <property type="term" value="C:nucleus"/>
    <property type="evidence" value="ECO:0007669"/>
    <property type="project" value="UniProtKB-SubCell"/>
</dbReference>
<evidence type="ECO:0000256" key="13">
    <source>
        <dbReference type="ARBA" id="ARBA00030091"/>
    </source>
</evidence>
<dbReference type="InterPro" id="IPR044437">
    <property type="entry name" value="SETD2/Set2_SET"/>
</dbReference>
<evidence type="ECO:0000256" key="11">
    <source>
        <dbReference type="ARBA" id="ARBA00023163"/>
    </source>
</evidence>
<comment type="catalytic activity">
    <reaction evidence="14">
        <text>L-lysyl(36)-[histone H3] + 3 S-adenosyl-L-methionine = N(6),N(6),N(6)-trimethyl-L-lysyl(36)-[histone H3] + 3 S-adenosyl-L-homocysteine + 3 H(+)</text>
        <dbReference type="Rhea" id="RHEA:60324"/>
        <dbReference type="Rhea" id="RHEA-COMP:9785"/>
        <dbReference type="Rhea" id="RHEA-COMP:15536"/>
        <dbReference type="ChEBI" id="CHEBI:15378"/>
        <dbReference type="ChEBI" id="CHEBI:29969"/>
        <dbReference type="ChEBI" id="CHEBI:57856"/>
        <dbReference type="ChEBI" id="CHEBI:59789"/>
        <dbReference type="ChEBI" id="CHEBI:61961"/>
        <dbReference type="EC" id="2.1.1.359"/>
    </reaction>
</comment>
<dbReference type="Pfam" id="PF08236">
    <property type="entry name" value="SRI"/>
    <property type="match status" value="1"/>
</dbReference>
<evidence type="ECO:0000256" key="4">
    <source>
        <dbReference type="ARBA" id="ARBA00018028"/>
    </source>
</evidence>
<feature type="compositionally biased region" description="Basic residues" evidence="16">
    <location>
        <begin position="724"/>
        <end position="739"/>
    </location>
</feature>
<dbReference type="PROSITE" id="PS51215">
    <property type="entry name" value="AWS"/>
    <property type="match status" value="1"/>
</dbReference>
<dbReference type="AlphaFoldDB" id="A0A9P6A386"/>
<dbReference type="EMBL" id="MU154544">
    <property type="protein sequence ID" value="KAF9497415.1"/>
    <property type="molecule type" value="Genomic_DNA"/>
</dbReference>
<organism evidence="20 21">
    <name type="scientific">Pleurotus eryngii</name>
    <name type="common">Boletus of the steppes</name>
    <dbReference type="NCBI Taxonomy" id="5323"/>
    <lineage>
        <taxon>Eukaryota</taxon>
        <taxon>Fungi</taxon>
        <taxon>Dikarya</taxon>
        <taxon>Basidiomycota</taxon>
        <taxon>Agaricomycotina</taxon>
        <taxon>Agaricomycetes</taxon>
        <taxon>Agaricomycetidae</taxon>
        <taxon>Agaricales</taxon>
        <taxon>Pleurotineae</taxon>
        <taxon>Pleurotaceae</taxon>
        <taxon>Pleurotus</taxon>
    </lineage>
</organism>
<dbReference type="InterPro" id="IPR006560">
    <property type="entry name" value="AWS_dom"/>
</dbReference>
<reference evidence="20" key="1">
    <citation type="submission" date="2020-11" db="EMBL/GenBank/DDBJ databases">
        <authorList>
            <consortium name="DOE Joint Genome Institute"/>
            <person name="Ahrendt S."/>
            <person name="Riley R."/>
            <person name="Andreopoulos W."/>
            <person name="Labutti K."/>
            <person name="Pangilinan J."/>
            <person name="Ruiz-Duenas F.J."/>
            <person name="Barrasa J.M."/>
            <person name="Sanchez-Garcia M."/>
            <person name="Camarero S."/>
            <person name="Miyauchi S."/>
            <person name="Serrano A."/>
            <person name="Linde D."/>
            <person name="Babiker R."/>
            <person name="Drula E."/>
            <person name="Ayuso-Fernandez I."/>
            <person name="Pacheco R."/>
            <person name="Padilla G."/>
            <person name="Ferreira P."/>
            <person name="Barriuso J."/>
            <person name="Kellner H."/>
            <person name="Castanera R."/>
            <person name="Alfaro M."/>
            <person name="Ramirez L."/>
            <person name="Pisabarro A.G."/>
            <person name="Kuo A."/>
            <person name="Tritt A."/>
            <person name="Lipzen A."/>
            <person name="He G."/>
            <person name="Yan M."/>
            <person name="Ng V."/>
            <person name="Cullen D."/>
            <person name="Martin F."/>
            <person name="Rosso M.-N."/>
            <person name="Henrissat B."/>
            <person name="Hibbett D."/>
            <person name="Martinez A.T."/>
            <person name="Grigoriev I.V."/>
        </authorList>
    </citation>
    <scope>NUCLEOTIDE SEQUENCE</scope>
    <source>
        <strain evidence="20">ATCC 90797</strain>
    </source>
</reference>
<dbReference type="CDD" id="cd19172">
    <property type="entry name" value="SET_SETD2"/>
    <property type="match status" value="1"/>
</dbReference>
<dbReference type="InterPro" id="IPR038190">
    <property type="entry name" value="SRI_sf"/>
</dbReference>
<name>A0A9P6A386_PLEER</name>
<dbReference type="SMART" id="SM00317">
    <property type="entry name" value="SET"/>
    <property type="match status" value="1"/>
</dbReference>
<dbReference type="SMART" id="SM00570">
    <property type="entry name" value="AWS"/>
    <property type="match status" value="1"/>
</dbReference>
<feature type="compositionally biased region" description="Polar residues" evidence="16">
    <location>
        <begin position="150"/>
        <end position="178"/>
    </location>
</feature>
<evidence type="ECO:0000256" key="14">
    <source>
        <dbReference type="ARBA" id="ARBA00047545"/>
    </source>
</evidence>
<keyword evidence="8" id="KW-0808">Transferase</keyword>
<feature type="compositionally biased region" description="Basic and acidic residues" evidence="16">
    <location>
        <begin position="921"/>
        <end position="940"/>
    </location>
</feature>
<dbReference type="Gene3D" id="1.10.1740.100">
    <property type="entry name" value="Set2, Rpb1 interacting domain"/>
    <property type="match status" value="1"/>
</dbReference>
<evidence type="ECO:0000259" key="19">
    <source>
        <dbReference type="PROSITE" id="PS51215"/>
    </source>
</evidence>
<evidence type="ECO:0000259" key="18">
    <source>
        <dbReference type="PROSITE" id="PS50868"/>
    </source>
</evidence>
<dbReference type="GO" id="GO:0006355">
    <property type="term" value="P:regulation of DNA-templated transcription"/>
    <property type="evidence" value="ECO:0007669"/>
    <property type="project" value="InterPro"/>
</dbReference>
<keyword evidence="12" id="KW-0539">Nucleus</keyword>
<dbReference type="InterPro" id="IPR003616">
    <property type="entry name" value="Post-SET_dom"/>
</dbReference>
<comment type="subcellular location">
    <subcellularLocation>
        <location evidence="2">Chromosome</location>
    </subcellularLocation>
    <subcellularLocation>
        <location evidence="1">Nucleus</location>
    </subcellularLocation>
</comment>
<dbReference type="OrthoDB" id="422362at2759"/>
<keyword evidence="21" id="KW-1185">Reference proteome</keyword>
<dbReference type="PROSITE" id="PS51568">
    <property type="entry name" value="SAM_MT43_SET2_1"/>
    <property type="match status" value="1"/>
</dbReference>
<dbReference type="GO" id="GO:0140955">
    <property type="term" value="F:histone H3K36 trimethyltransferase activity"/>
    <property type="evidence" value="ECO:0007669"/>
    <property type="project" value="UniProtKB-EC"/>
</dbReference>
<dbReference type="GO" id="GO:0032259">
    <property type="term" value="P:methylation"/>
    <property type="evidence" value="ECO:0007669"/>
    <property type="project" value="UniProtKB-KW"/>
</dbReference>
<evidence type="ECO:0000256" key="8">
    <source>
        <dbReference type="ARBA" id="ARBA00022679"/>
    </source>
</evidence>
<keyword evidence="7" id="KW-0489">Methyltransferase</keyword>
<dbReference type="InterPro" id="IPR025788">
    <property type="entry name" value="Set2_fungi"/>
</dbReference>
<evidence type="ECO:0000256" key="12">
    <source>
        <dbReference type="ARBA" id="ARBA00023242"/>
    </source>
</evidence>
<dbReference type="Gene3D" id="2.170.270.10">
    <property type="entry name" value="SET domain"/>
    <property type="match status" value="1"/>
</dbReference>
<dbReference type="SUPFAM" id="SSF82199">
    <property type="entry name" value="SET domain"/>
    <property type="match status" value="1"/>
</dbReference>
<evidence type="ECO:0000256" key="2">
    <source>
        <dbReference type="ARBA" id="ARBA00004286"/>
    </source>
</evidence>
<dbReference type="GO" id="GO:0005694">
    <property type="term" value="C:chromosome"/>
    <property type="evidence" value="ECO:0007669"/>
    <property type="project" value="UniProtKB-SubCell"/>
</dbReference>
<dbReference type="PROSITE" id="PS50868">
    <property type="entry name" value="POST_SET"/>
    <property type="match status" value="1"/>
</dbReference>
<keyword evidence="5" id="KW-0158">Chromosome</keyword>
<keyword evidence="9" id="KW-0949">S-adenosyl-L-methionine</keyword>
<proteinExistence type="predicted"/>
<dbReference type="Pfam" id="PF00856">
    <property type="entry name" value="SET"/>
    <property type="match status" value="1"/>
</dbReference>
<evidence type="ECO:0000256" key="3">
    <source>
        <dbReference type="ARBA" id="ARBA00012178"/>
    </source>
</evidence>
<evidence type="ECO:0000256" key="5">
    <source>
        <dbReference type="ARBA" id="ARBA00022454"/>
    </source>
</evidence>
<evidence type="ECO:0000256" key="7">
    <source>
        <dbReference type="ARBA" id="ARBA00022603"/>
    </source>
</evidence>
<feature type="domain" description="Post-SET" evidence="18">
    <location>
        <begin position="415"/>
        <end position="431"/>
    </location>
</feature>
<feature type="compositionally biased region" description="Basic residues" evidence="16">
    <location>
        <begin position="1"/>
        <end position="14"/>
    </location>
</feature>
<keyword evidence="6" id="KW-0678">Repressor</keyword>
<feature type="coiled-coil region" evidence="15">
    <location>
        <begin position="570"/>
        <end position="598"/>
    </location>
</feature>
<dbReference type="InterPro" id="IPR050777">
    <property type="entry name" value="SET2_Histone-Lys_MeTrsfase"/>
</dbReference>
<feature type="domain" description="AWS" evidence="19">
    <location>
        <begin position="234"/>
        <end position="289"/>
    </location>
</feature>
<keyword evidence="15" id="KW-0175">Coiled coil</keyword>
<keyword evidence="10" id="KW-0805">Transcription regulation</keyword>
<feature type="region of interest" description="Disordered" evidence="16">
    <location>
        <begin position="1"/>
        <end position="196"/>
    </location>
</feature>
<accession>A0A9P6A386</accession>
<keyword evidence="11" id="KW-0804">Transcription</keyword>
<protein>
    <recommendedName>
        <fullName evidence="4">Histone-lysine N-methyltransferase, H3 lysine-36 specific</fullName>
        <ecNumber evidence="3">2.1.1.359</ecNumber>
    </recommendedName>
    <alternativeName>
        <fullName evidence="13">SET domain-containing protein 2</fullName>
    </alternativeName>
</protein>
<evidence type="ECO:0000256" key="10">
    <source>
        <dbReference type="ARBA" id="ARBA00023015"/>
    </source>
</evidence>
<comment type="caution">
    <text evidence="20">The sequence shown here is derived from an EMBL/GenBank/DDBJ whole genome shotgun (WGS) entry which is preliminary data.</text>
</comment>
<dbReference type="InterPro" id="IPR046341">
    <property type="entry name" value="SET_dom_sf"/>
</dbReference>
<dbReference type="InterPro" id="IPR001214">
    <property type="entry name" value="SET_dom"/>
</dbReference>
<evidence type="ECO:0000256" key="16">
    <source>
        <dbReference type="SAM" id="MobiDB-lite"/>
    </source>
</evidence>
<feature type="region of interest" description="Disordered" evidence="16">
    <location>
        <begin position="712"/>
        <end position="742"/>
    </location>
</feature>
<evidence type="ECO:0000313" key="21">
    <source>
        <dbReference type="Proteomes" id="UP000807025"/>
    </source>
</evidence>
<feature type="compositionally biased region" description="Polar residues" evidence="16">
    <location>
        <begin position="132"/>
        <end position="142"/>
    </location>
</feature>
<feature type="compositionally biased region" description="Low complexity" evidence="16">
    <location>
        <begin position="841"/>
        <end position="856"/>
    </location>
</feature>
<dbReference type="SMART" id="SM00508">
    <property type="entry name" value="PostSET"/>
    <property type="match status" value="1"/>
</dbReference>
<sequence length="954" mass="107088">MARSTRQSKTRKLSRSPTPDPGPESEGESDEEGVPMMPMPIPPSRAAMKDEAGHLGVATKDEDIDIVMNTELNGTDDKHAESVMSASEGLKTELKQDVEQPGLGALNWSRSDVHRPSSRSTLDVGGRKELKSSSSDISQTTPLTPPAPSMSASVSNSPFESETPSASTPLTDTPQTSESTNRPSTSKSKKSSKRSEAQLIGDLPVARGAALETFVEILDNHYQYGTLGRSREALEGMTCDCSYADEVDDPSTACGHGSDCINRLTQVECLEDDCRCGSYCQNQRFQRKEYASIEIVQTEKKGYGLRAEEDIPKDGFIYEYVGDVVNSPSFKKRMRDYASEGLKHFYFMMLQKDEFIDATKRGGIGRFANHSCSPNCYVAKWTVGSYVRMGIFASRDIKQHEELTFNYNVDRYGHEAQTCYCGEPNCVGYIGGKTQTDIATMDDLYLDALGITDEADLMELKGTRKKKGKKIDDPDFMPTLHPLVKKDVPKVMQAIRQTQSRKVLLKLLTRLKITDDPRPLNQIMRLRGFTVMKNIMDDYAKDTEMITLSLECMYLWPLLAQNKVRDSKVLDLLKNMINQEEESIKELAEKLVKKWEELPVGYRIPKRGREDNEEEPAPVVSLAVDEVYQKKTFTSVYRPPTRPRPVPAKTPSVPNQPYKLRIPLPVPEAWPPNFLPQGLSRFSESAAKAKMVIEAANRERERAEELAAMRATEQAAKEESNKYMKAKSKERRERRKLTAGRKPLSAEEKEALKEKRMMKLVGPVVVKCMSSHAKSMDHDTFKKYAKELTQIIVEKEKKTSSYREGRLDSLSEEKVAKMKKFSKEYIVKVLHKLRKARRESSSTTGVPSSSSTTLDTPTEHDDIPNVEMKFEDIVPMGSDPESDDDTDDEAVGAPDEPHMPLPEDEPMDVDAIGQSYEDVEDATRPSADPRRRLPDARPIDDPPSQPPDQILVED</sequence>
<dbReference type="Pfam" id="PF17907">
    <property type="entry name" value="AWS"/>
    <property type="match status" value="1"/>
</dbReference>
<feature type="compositionally biased region" description="Acidic residues" evidence="16">
    <location>
        <begin position="23"/>
        <end position="33"/>
    </location>
</feature>
<evidence type="ECO:0000256" key="6">
    <source>
        <dbReference type="ARBA" id="ARBA00022491"/>
    </source>
</evidence>
<dbReference type="Proteomes" id="UP000807025">
    <property type="component" value="Unassembled WGS sequence"/>
</dbReference>
<dbReference type="PROSITE" id="PS50280">
    <property type="entry name" value="SET"/>
    <property type="match status" value="1"/>
</dbReference>